<keyword evidence="2" id="KW-1185">Reference proteome</keyword>
<protein>
    <submittedName>
        <fullName evidence="1">Uncharacterized protein</fullName>
    </submittedName>
</protein>
<name>A0A7R7DM79_9ACTN</name>
<dbReference type="SUPFAM" id="SSF50692">
    <property type="entry name" value="ADC-like"/>
    <property type="match status" value="1"/>
</dbReference>
<dbReference type="KEGG" id="atl:Athai_16180"/>
<dbReference type="EMBL" id="AP023355">
    <property type="protein sequence ID" value="BCJ34115.1"/>
    <property type="molecule type" value="Genomic_DNA"/>
</dbReference>
<organism evidence="1 2">
    <name type="scientific">Actinocatenispora thailandica</name>
    <dbReference type="NCBI Taxonomy" id="227318"/>
    <lineage>
        <taxon>Bacteria</taxon>
        <taxon>Bacillati</taxon>
        <taxon>Actinomycetota</taxon>
        <taxon>Actinomycetes</taxon>
        <taxon>Micromonosporales</taxon>
        <taxon>Micromonosporaceae</taxon>
        <taxon>Actinocatenispora</taxon>
    </lineage>
</organism>
<dbReference type="Gene3D" id="2.40.40.20">
    <property type="match status" value="1"/>
</dbReference>
<dbReference type="AlphaFoldDB" id="A0A7R7DM79"/>
<gene>
    <name evidence="1" type="ORF">Athai_16180</name>
</gene>
<reference evidence="1 2" key="1">
    <citation type="submission" date="2020-08" db="EMBL/GenBank/DDBJ databases">
        <title>Whole genome shotgun sequence of Actinocatenispora thailandica NBRC 105041.</title>
        <authorList>
            <person name="Komaki H."/>
            <person name="Tamura T."/>
        </authorList>
    </citation>
    <scope>NUCLEOTIDE SEQUENCE [LARGE SCALE GENOMIC DNA]</scope>
    <source>
        <strain evidence="1 2">NBRC 105041</strain>
    </source>
</reference>
<evidence type="ECO:0000313" key="1">
    <source>
        <dbReference type="EMBL" id="BCJ34115.1"/>
    </source>
</evidence>
<evidence type="ECO:0000313" key="2">
    <source>
        <dbReference type="Proteomes" id="UP000611640"/>
    </source>
</evidence>
<proteinExistence type="predicted"/>
<dbReference type="Proteomes" id="UP000611640">
    <property type="component" value="Chromosome"/>
</dbReference>
<accession>A0A7R7DM79</accession>
<dbReference type="InterPro" id="IPR009010">
    <property type="entry name" value="Asp_de-COase-like_dom_sf"/>
</dbReference>
<sequence length="98" mass="10777">MIEARVLVTDRVTPLTVAGRTMHQIGLPYHWGPTGYSTGDAANELTSISLDPNTHIQESKAFACDIRSGRRPRGPGRAALLREYQRRAGITDQTGMEI</sequence>